<gene>
    <name evidence="4" type="ORF">MENT_LOCUS33221</name>
</gene>
<keyword evidence="2" id="KW-0175">Coiled coil</keyword>
<name>A0A6V7W1N8_MELEN</name>
<dbReference type="PROSITE" id="PS50158">
    <property type="entry name" value="ZF_CCHC"/>
    <property type="match status" value="1"/>
</dbReference>
<dbReference type="GO" id="GO:0003676">
    <property type="term" value="F:nucleic acid binding"/>
    <property type="evidence" value="ECO:0007669"/>
    <property type="project" value="InterPro"/>
</dbReference>
<evidence type="ECO:0000313" key="5">
    <source>
        <dbReference type="Proteomes" id="UP000580250"/>
    </source>
</evidence>
<dbReference type="InterPro" id="IPR001878">
    <property type="entry name" value="Znf_CCHC"/>
</dbReference>
<sequence>MPNANLVPLENVRRWPRGIDSNSSLQSSSNISSTTEEQNVLNKEINFQFTSGACTKCGNFGHLTWQCHTFTQKKKTKNVYISSNSSKEEINSLLKTNENVHTNWSISDSCISLESQKESFNERIQKLEIEKDKMNKAFEQLLEKFNEQNSLQHPSSTFSPKEFVTFDDLENHPFIQQMKERIKLLDQKTSDQQLILEQNLNFQKMSLSSNNENKLNNCGIKQQKEENKNNFVLNDQKIKEELETLKVENKKLKRKEEINNNELTKIREEYQKLTNELVASKNLVSLLELERTQIKQQFEKDIEKIQNDANHYKSENERITDLYNKQQIKNKSMGINISNLNRINRKLKEELNISNNKINQLQKQINKNSKNVNEQTDEKFKDFGGQVDIKLETNSELLKEQNDNKMRFVKIKNRINRIDCEYTCCENKCINSNISNGFCNSKNGYVCVFDVNNCCTKIKYYLTNNKRKENKWIRLFAQNSFSKGCCYGKGYSLYYFELTMIKEETNFCYAGIGLYNTTANISTVKNIPNTNTNIFLCNDATINWQDFQKFSWEDGDVFGYGIVYPARSNHVTEPYVFFTKNGSKIGKEILLDKKDDVLCPFIGLLSCSAEINFGNDLNLKPFRYNLANNT</sequence>
<dbReference type="EMBL" id="CAJEWN010000390">
    <property type="protein sequence ID" value="CAD2181096.1"/>
    <property type="molecule type" value="Genomic_DNA"/>
</dbReference>
<dbReference type="Gene3D" id="2.60.120.920">
    <property type="match status" value="1"/>
</dbReference>
<dbReference type="AlphaFoldDB" id="A0A6V7W1N8"/>
<dbReference type="InterPro" id="IPR043136">
    <property type="entry name" value="B30.2/SPRY_sf"/>
</dbReference>
<dbReference type="GO" id="GO:0008270">
    <property type="term" value="F:zinc ion binding"/>
    <property type="evidence" value="ECO:0007669"/>
    <property type="project" value="UniProtKB-KW"/>
</dbReference>
<keyword evidence="1" id="KW-0479">Metal-binding</keyword>
<evidence type="ECO:0000313" key="4">
    <source>
        <dbReference type="EMBL" id="CAD2181096.1"/>
    </source>
</evidence>
<protein>
    <recommendedName>
        <fullName evidence="3">CCHC-type domain-containing protein</fullName>
    </recommendedName>
</protein>
<reference evidence="4 5" key="1">
    <citation type="submission" date="2020-08" db="EMBL/GenBank/DDBJ databases">
        <authorList>
            <person name="Koutsovoulos G."/>
            <person name="Danchin GJ E."/>
        </authorList>
    </citation>
    <scope>NUCLEOTIDE SEQUENCE [LARGE SCALE GENOMIC DNA]</scope>
</reference>
<comment type="caution">
    <text evidence="4">The sequence shown here is derived from an EMBL/GenBank/DDBJ whole genome shotgun (WGS) entry which is preliminary data.</text>
</comment>
<feature type="domain" description="CCHC-type" evidence="3">
    <location>
        <begin position="54"/>
        <end position="67"/>
    </location>
</feature>
<organism evidence="4 5">
    <name type="scientific">Meloidogyne enterolobii</name>
    <name type="common">Root-knot nematode worm</name>
    <name type="synonym">Meloidogyne mayaguensis</name>
    <dbReference type="NCBI Taxonomy" id="390850"/>
    <lineage>
        <taxon>Eukaryota</taxon>
        <taxon>Metazoa</taxon>
        <taxon>Ecdysozoa</taxon>
        <taxon>Nematoda</taxon>
        <taxon>Chromadorea</taxon>
        <taxon>Rhabditida</taxon>
        <taxon>Tylenchina</taxon>
        <taxon>Tylenchomorpha</taxon>
        <taxon>Tylenchoidea</taxon>
        <taxon>Meloidogynidae</taxon>
        <taxon>Meloidogyninae</taxon>
        <taxon>Meloidogyne</taxon>
    </lineage>
</organism>
<feature type="coiled-coil region" evidence="2">
    <location>
        <begin position="235"/>
        <end position="378"/>
    </location>
</feature>
<evidence type="ECO:0000256" key="1">
    <source>
        <dbReference type="PROSITE-ProRule" id="PRU00047"/>
    </source>
</evidence>
<keyword evidence="1" id="KW-0863">Zinc-finger</keyword>
<evidence type="ECO:0000259" key="3">
    <source>
        <dbReference type="PROSITE" id="PS50158"/>
    </source>
</evidence>
<feature type="coiled-coil region" evidence="2">
    <location>
        <begin position="110"/>
        <end position="144"/>
    </location>
</feature>
<keyword evidence="1" id="KW-0862">Zinc</keyword>
<evidence type="ECO:0000256" key="2">
    <source>
        <dbReference type="SAM" id="Coils"/>
    </source>
</evidence>
<dbReference type="Proteomes" id="UP000580250">
    <property type="component" value="Unassembled WGS sequence"/>
</dbReference>
<proteinExistence type="predicted"/>
<dbReference type="OrthoDB" id="258495at2759"/>
<accession>A0A6V7W1N8</accession>